<feature type="domain" description="Aconitase/3-isopropylmalate dehydratase large subunit alpha/beta/alpha" evidence="6">
    <location>
        <begin position="291"/>
        <end position="413"/>
    </location>
</feature>
<evidence type="ECO:0000256" key="3">
    <source>
        <dbReference type="ARBA" id="ARBA00023004"/>
    </source>
</evidence>
<dbReference type="PROSITE" id="PS01244">
    <property type="entry name" value="ACONITASE_2"/>
    <property type="match status" value="1"/>
</dbReference>
<dbReference type="NCBIfam" id="TIGR01343">
    <property type="entry name" value="hacA_fam"/>
    <property type="match status" value="1"/>
</dbReference>
<keyword evidence="3" id="KW-0408">Iron</keyword>
<accession>X1E096</accession>
<dbReference type="InterPro" id="IPR036008">
    <property type="entry name" value="Aconitase_4Fe-4S_dom"/>
</dbReference>
<dbReference type="GO" id="GO:0003861">
    <property type="term" value="F:3-isopropylmalate dehydratase activity"/>
    <property type="evidence" value="ECO:0007669"/>
    <property type="project" value="InterPro"/>
</dbReference>
<proteinExistence type="inferred from homology"/>
<comment type="caution">
    <text evidence="7">The sequence shown here is derived from an EMBL/GenBank/DDBJ whole genome shotgun (WGS) entry which is preliminary data.</text>
</comment>
<feature type="domain" description="Aconitase/3-isopropylmalate dehydratase large subunit alpha/beta/alpha" evidence="6">
    <location>
        <begin position="32"/>
        <end position="290"/>
    </location>
</feature>
<dbReference type="InterPro" id="IPR001030">
    <property type="entry name" value="Acoase/IPM_deHydtase_lsu_aba"/>
</dbReference>
<reference evidence="7" key="1">
    <citation type="journal article" date="2014" name="Front. Microbiol.">
        <title>High frequency of phylogenetically diverse reductive dehalogenase-homologous genes in deep subseafloor sedimentary metagenomes.</title>
        <authorList>
            <person name="Kawai M."/>
            <person name="Futagami T."/>
            <person name="Toyoda A."/>
            <person name="Takaki Y."/>
            <person name="Nishi S."/>
            <person name="Hori S."/>
            <person name="Arai W."/>
            <person name="Tsubouchi T."/>
            <person name="Morono Y."/>
            <person name="Uchiyama I."/>
            <person name="Ito T."/>
            <person name="Fujiyama A."/>
            <person name="Inagaki F."/>
            <person name="Takami H."/>
        </authorList>
    </citation>
    <scope>NUCLEOTIDE SEQUENCE</scope>
    <source>
        <strain evidence="7">Expedition CK06-06</strain>
    </source>
</reference>
<dbReference type="GO" id="GO:0046872">
    <property type="term" value="F:metal ion binding"/>
    <property type="evidence" value="ECO:0007669"/>
    <property type="project" value="UniProtKB-KW"/>
</dbReference>
<dbReference type="PANTHER" id="PTHR43822">
    <property type="entry name" value="HOMOACONITASE, MITOCHONDRIAL-RELATED"/>
    <property type="match status" value="1"/>
</dbReference>
<dbReference type="InterPro" id="IPR033941">
    <property type="entry name" value="IPMI_cat"/>
</dbReference>
<evidence type="ECO:0000256" key="5">
    <source>
        <dbReference type="ARBA" id="ARBA00023239"/>
    </source>
</evidence>
<dbReference type="InterPro" id="IPR018136">
    <property type="entry name" value="Aconitase_4Fe-4S_BS"/>
</dbReference>
<dbReference type="Gene3D" id="3.30.499.10">
    <property type="entry name" value="Aconitase, domain 3"/>
    <property type="match status" value="2"/>
</dbReference>
<dbReference type="SUPFAM" id="SSF53732">
    <property type="entry name" value="Aconitase iron-sulfur domain"/>
    <property type="match status" value="1"/>
</dbReference>
<keyword evidence="5" id="KW-0456">Lyase</keyword>
<evidence type="ECO:0000256" key="1">
    <source>
        <dbReference type="ARBA" id="ARBA00022485"/>
    </source>
</evidence>
<dbReference type="HAMAP" id="MF_01027">
    <property type="entry name" value="LeuC_type2"/>
    <property type="match status" value="1"/>
</dbReference>
<dbReference type="InterPro" id="IPR011826">
    <property type="entry name" value="HAcnase/IPMdehydase_lsu_prok"/>
</dbReference>
<dbReference type="CDD" id="cd01583">
    <property type="entry name" value="IPMI"/>
    <property type="match status" value="1"/>
</dbReference>
<keyword evidence="1" id="KW-0004">4Fe-4S</keyword>
<dbReference type="EMBL" id="BARU01000077">
    <property type="protein sequence ID" value="GAH26696.1"/>
    <property type="molecule type" value="Genomic_DNA"/>
</dbReference>
<dbReference type="NCBIfam" id="TIGR02086">
    <property type="entry name" value="IPMI_arch"/>
    <property type="match status" value="1"/>
</dbReference>
<gene>
    <name evidence="7" type="ORF">S03H2_00430</name>
</gene>
<dbReference type="InterPro" id="IPR015931">
    <property type="entry name" value="Acnase/IPM_dHydase_lsu_aba_1/3"/>
</dbReference>
<dbReference type="InterPro" id="IPR006251">
    <property type="entry name" value="Homoacnase/IPMdehydase_lsu"/>
</dbReference>
<dbReference type="GO" id="GO:0051539">
    <property type="term" value="F:4 iron, 4 sulfur cluster binding"/>
    <property type="evidence" value="ECO:0007669"/>
    <property type="project" value="UniProtKB-KW"/>
</dbReference>
<keyword evidence="2" id="KW-0479">Metal-binding</keyword>
<dbReference type="Pfam" id="PF00330">
    <property type="entry name" value="Aconitase"/>
    <property type="match status" value="2"/>
</dbReference>
<evidence type="ECO:0000313" key="7">
    <source>
        <dbReference type="EMBL" id="GAH26696.1"/>
    </source>
</evidence>
<dbReference type="InterPro" id="IPR050067">
    <property type="entry name" value="IPM_dehydratase_rel_enz"/>
</dbReference>
<protein>
    <recommendedName>
        <fullName evidence="6">Aconitase/3-isopropylmalate dehydratase large subunit alpha/beta/alpha domain-containing protein</fullName>
    </recommendedName>
</protein>
<dbReference type="PANTHER" id="PTHR43822:SF2">
    <property type="entry name" value="HOMOACONITASE, MITOCHONDRIAL"/>
    <property type="match status" value="1"/>
</dbReference>
<organism evidence="7">
    <name type="scientific">marine sediment metagenome</name>
    <dbReference type="NCBI Taxonomy" id="412755"/>
    <lineage>
        <taxon>unclassified sequences</taxon>
        <taxon>metagenomes</taxon>
        <taxon>ecological metagenomes</taxon>
    </lineage>
</organism>
<dbReference type="NCBIfam" id="NF001614">
    <property type="entry name" value="PRK00402.1"/>
    <property type="match status" value="1"/>
</dbReference>
<evidence type="ECO:0000259" key="6">
    <source>
        <dbReference type="Pfam" id="PF00330"/>
    </source>
</evidence>
<name>X1E096_9ZZZZ</name>
<dbReference type="PRINTS" id="PR00415">
    <property type="entry name" value="ACONITASE"/>
</dbReference>
<keyword evidence="4" id="KW-0411">Iron-sulfur</keyword>
<evidence type="ECO:0000256" key="4">
    <source>
        <dbReference type="ARBA" id="ARBA00023014"/>
    </source>
</evidence>
<dbReference type="GO" id="GO:0009098">
    <property type="term" value="P:L-leucine biosynthetic process"/>
    <property type="evidence" value="ECO:0007669"/>
    <property type="project" value="InterPro"/>
</dbReference>
<dbReference type="AlphaFoldDB" id="X1E096"/>
<sequence>MHPLYHILARAANRNRVKPGEFIVVKVDLAEINDLYLQVILSFKEMGGDKVWDPRKISFVMDHYAPAPTIKAAENQRKMREFAQEQGIKYFFDINRGVCHQVMPEEGLVWPGMLLVATDSHTTTHGAFGAFSTGIGATDMAAVLLTGEIWFRVPEVIKINIRGKIGKGIMAKDIILYIISQLGTDIALYKAIEFDGEAVKELSLDERLVLCNMSVEMGAKATYISPDEKVMEYISHTNPKKYKEFKSVKRTNNINREEYESIYNFDISNLEPQVALPHRVNNVVSVSQAAGKAIHQALIGTCTGGRINDIKIAALILKGKKISPSVRLLIIPASNKILQKCIELGYIQTLLNAGAALATPSCGPCLGAHEGVLAPGENCISTSSRNFPGRMGSTEAKIFLSSPATAAASAIKGVITDPRKFL</sequence>
<evidence type="ECO:0000256" key="2">
    <source>
        <dbReference type="ARBA" id="ARBA00022723"/>
    </source>
</evidence>